<accession>A0AAN8N5S4</accession>
<sequence length="77" mass="7959">MSTINNNSQTYADAGQKTDSNSRAMADTAPAPGSGQNPSRPPPASQPKGSDSKKGHDTRKPADPKNAAEKGPSPQKK</sequence>
<evidence type="ECO:0000256" key="1">
    <source>
        <dbReference type="SAM" id="MobiDB-lite"/>
    </source>
</evidence>
<protein>
    <submittedName>
        <fullName evidence="2">Uncharacterized protein</fullName>
    </submittedName>
</protein>
<comment type="caution">
    <text evidence="2">The sequence shown here is derived from an EMBL/GenBank/DDBJ whole genome shotgun (WGS) entry which is preliminary data.</text>
</comment>
<name>A0AAN8N5S4_9PEZI</name>
<dbReference type="EMBL" id="JAVHNR010000002">
    <property type="protein sequence ID" value="KAK6350941.1"/>
    <property type="molecule type" value="Genomic_DNA"/>
</dbReference>
<keyword evidence="3" id="KW-1185">Reference proteome</keyword>
<proteinExistence type="predicted"/>
<reference evidence="2 3" key="1">
    <citation type="submission" date="2019-10" db="EMBL/GenBank/DDBJ databases">
        <authorList>
            <person name="Palmer J.M."/>
        </authorList>
    </citation>
    <scope>NUCLEOTIDE SEQUENCE [LARGE SCALE GENOMIC DNA]</scope>
    <source>
        <strain evidence="2 3">TWF718</strain>
    </source>
</reference>
<evidence type="ECO:0000313" key="3">
    <source>
        <dbReference type="Proteomes" id="UP001313282"/>
    </source>
</evidence>
<dbReference type="Proteomes" id="UP001313282">
    <property type="component" value="Unassembled WGS sequence"/>
</dbReference>
<gene>
    <name evidence="2" type="ORF">TWF718_004121</name>
</gene>
<dbReference type="AlphaFoldDB" id="A0AAN8N5S4"/>
<feature type="compositionally biased region" description="Polar residues" evidence="1">
    <location>
        <begin position="1"/>
        <end position="23"/>
    </location>
</feature>
<feature type="compositionally biased region" description="Basic and acidic residues" evidence="1">
    <location>
        <begin position="50"/>
        <end position="68"/>
    </location>
</feature>
<evidence type="ECO:0000313" key="2">
    <source>
        <dbReference type="EMBL" id="KAK6350941.1"/>
    </source>
</evidence>
<organism evidence="2 3">
    <name type="scientific">Orbilia javanica</name>
    <dbReference type="NCBI Taxonomy" id="47235"/>
    <lineage>
        <taxon>Eukaryota</taxon>
        <taxon>Fungi</taxon>
        <taxon>Dikarya</taxon>
        <taxon>Ascomycota</taxon>
        <taxon>Pezizomycotina</taxon>
        <taxon>Orbiliomycetes</taxon>
        <taxon>Orbiliales</taxon>
        <taxon>Orbiliaceae</taxon>
        <taxon>Orbilia</taxon>
    </lineage>
</organism>
<feature type="region of interest" description="Disordered" evidence="1">
    <location>
        <begin position="1"/>
        <end position="77"/>
    </location>
</feature>